<gene>
    <name evidence="1" type="ORF">DFH08DRAFT_1082050</name>
</gene>
<accession>A0AAD7EPB2</accession>
<dbReference type="EMBL" id="JARIHO010000025">
    <property type="protein sequence ID" value="KAJ7342458.1"/>
    <property type="molecule type" value="Genomic_DNA"/>
</dbReference>
<dbReference type="AlphaFoldDB" id="A0AAD7EPB2"/>
<evidence type="ECO:0000313" key="2">
    <source>
        <dbReference type="Proteomes" id="UP001218218"/>
    </source>
</evidence>
<evidence type="ECO:0000313" key="1">
    <source>
        <dbReference type="EMBL" id="KAJ7342458.1"/>
    </source>
</evidence>
<name>A0AAD7EPB2_9AGAR</name>
<keyword evidence="2" id="KW-1185">Reference proteome</keyword>
<dbReference type="Proteomes" id="UP001218218">
    <property type="component" value="Unassembled WGS sequence"/>
</dbReference>
<organism evidence="1 2">
    <name type="scientific">Mycena albidolilacea</name>
    <dbReference type="NCBI Taxonomy" id="1033008"/>
    <lineage>
        <taxon>Eukaryota</taxon>
        <taxon>Fungi</taxon>
        <taxon>Dikarya</taxon>
        <taxon>Basidiomycota</taxon>
        <taxon>Agaricomycotina</taxon>
        <taxon>Agaricomycetes</taxon>
        <taxon>Agaricomycetidae</taxon>
        <taxon>Agaricales</taxon>
        <taxon>Marasmiineae</taxon>
        <taxon>Mycenaceae</taxon>
        <taxon>Mycena</taxon>
    </lineage>
</organism>
<proteinExistence type="predicted"/>
<reference evidence="1" key="1">
    <citation type="submission" date="2023-03" db="EMBL/GenBank/DDBJ databases">
        <title>Massive genome expansion in bonnet fungi (Mycena s.s.) driven by repeated elements and novel gene families across ecological guilds.</title>
        <authorList>
            <consortium name="Lawrence Berkeley National Laboratory"/>
            <person name="Harder C.B."/>
            <person name="Miyauchi S."/>
            <person name="Viragh M."/>
            <person name="Kuo A."/>
            <person name="Thoen E."/>
            <person name="Andreopoulos B."/>
            <person name="Lu D."/>
            <person name="Skrede I."/>
            <person name="Drula E."/>
            <person name="Henrissat B."/>
            <person name="Morin E."/>
            <person name="Kohler A."/>
            <person name="Barry K."/>
            <person name="LaButti K."/>
            <person name="Morin E."/>
            <person name="Salamov A."/>
            <person name="Lipzen A."/>
            <person name="Mereny Z."/>
            <person name="Hegedus B."/>
            <person name="Baldrian P."/>
            <person name="Stursova M."/>
            <person name="Weitz H."/>
            <person name="Taylor A."/>
            <person name="Grigoriev I.V."/>
            <person name="Nagy L.G."/>
            <person name="Martin F."/>
            <person name="Kauserud H."/>
        </authorList>
    </citation>
    <scope>NUCLEOTIDE SEQUENCE</scope>
    <source>
        <strain evidence="1">CBHHK002</strain>
    </source>
</reference>
<comment type="caution">
    <text evidence="1">The sequence shown here is derived from an EMBL/GenBank/DDBJ whole genome shotgun (WGS) entry which is preliminary data.</text>
</comment>
<evidence type="ECO:0008006" key="3">
    <source>
        <dbReference type="Google" id="ProtNLM"/>
    </source>
</evidence>
<protein>
    <recommendedName>
        <fullName evidence="3">F-box domain-containing protein</fullName>
    </recommendedName>
</protein>
<sequence length="388" mass="42359">MSVVPPELLDDIVREIDDLESLKACSLVVSTLRHTSQRILFNSLTIDIKNFTAIRDLLTGSPHIAHYVTSLRALLAGLDVESFGRILPKLQNVRKCFLDGVWYSSRRSSAPLRSGIPPIILDFLTRQPLRTLGLMSIHIPIAVLRNLVKIIPTLYFLAVGIEDGADAVPAHTVSQPPVERFALNSLFLIGNDVGQFLAHPHNISCVAALRHLSVRPQGSGWAGALIEGASSTLNHIEFNCSSYPPPALPHLPALRTVGFTFSGQIIPSARAEIISQTANVLSTLAVPQMSPALAKIMIIQELARDGAFDPSPYLPLITMLDKALAAYPIPVSIGWTLRLNDGETQFKHFADSVRRGMPKAHSVGRLLLEAYVPSTTRIKKVGGYSYYS</sequence>